<reference evidence="1" key="1">
    <citation type="submission" date="2018-04" db="EMBL/GenBank/DDBJ databases">
        <authorList>
            <person name="Go L.Y."/>
            <person name="Mitchell J.A."/>
        </authorList>
    </citation>
    <scope>NUCLEOTIDE SEQUENCE</scope>
    <source>
        <tissue evidence="1">Whole organism</tissue>
    </source>
</reference>
<accession>A0A336LQE4</accession>
<dbReference type="EMBL" id="UFQS01000107">
    <property type="protein sequence ID" value="SSW99695.1"/>
    <property type="molecule type" value="Genomic_DNA"/>
</dbReference>
<organism evidence="2">
    <name type="scientific">Culicoides sonorensis</name>
    <name type="common">Biting midge</name>
    <dbReference type="NCBI Taxonomy" id="179676"/>
    <lineage>
        <taxon>Eukaryota</taxon>
        <taxon>Metazoa</taxon>
        <taxon>Ecdysozoa</taxon>
        <taxon>Arthropoda</taxon>
        <taxon>Hexapoda</taxon>
        <taxon>Insecta</taxon>
        <taxon>Pterygota</taxon>
        <taxon>Neoptera</taxon>
        <taxon>Endopterygota</taxon>
        <taxon>Diptera</taxon>
        <taxon>Nematocera</taxon>
        <taxon>Chironomoidea</taxon>
        <taxon>Ceratopogonidae</taxon>
        <taxon>Ceratopogoninae</taxon>
        <taxon>Culicoides</taxon>
        <taxon>Monoculicoides</taxon>
    </lineage>
</organism>
<sequence length="61" mass="6812">MYNLLQAKFNVIEEGNTCIIECEGIGCGVSIANMKHRQPIAHANIQQQNILILIIRADTFV</sequence>
<dbReference type="EMBL" id="UFQT01000107">
    <property type="protein sequence ID" value="SSX20075.1"/>
    <property type="molecule type" value="Genomic_DNA"/>
</dbReference>
<gene>
    <name evidence="2" type="primary">CSON000461</name>
</gene>
<reference evidence="2" key="2">
    <citation type="submission" date="2018-07" db="EMBL/GenBank/DDBJ databases">
        <authorList>
            <person name="Quirk P.G."/>
            <person name="Krulwich T.A."/>
        </authorList>
    </citation>
    <scope>NUCLEOTIDE SEQUENCE</scope>
</reference>
<dbReference type="VEuPathDB" id="VectorBase:CSON000461"/>
<name>A0A336LQE4_CULSO</name>
<evidence type="ECO:0000313" key="1">
    <source>
        <dbReference type="EMBL" id="SSW99695.1"/>
    </source>
</evidence>
<protein>
    <submittedName>
        <fullName evidence="2">CSON000461 protein</fullName>
    </submittedName>
</protein>
<proteinExistence type="predicted"/>
<evidence type="ECO:0000313" key="2">
    <source>
        <dbReference type="EMBL" id="SSX20075.1"/>
    </source>
</evidence>
<dbReference type="AlphaFoldDB" id="A0A336LQE4"/>